<organism evidence="2 3">
    <name type="scientific">Caenorhabditis japonica</name>
    <dbReference type="NCBI Taxonomy" id="281687"/>
    <lineage>
        <taxon>Eukaryota</taxon>
        <taxon>Metazoa</taxon>
        <taxon>Ecdysozoa</taxon>
        <taxon>Nematoda</taxon>
        <taxon>Chromadorea</taxon>
        <taxon>Rhabditida</taxon>
        <taxon>Rhabditina</taxon>
        <taxon>Rhabditomorpha</taxon>
        <taxon>Rhabditoidea</taxon>
        <taxon>Rhabditidae</taxon>
        <taxon>Peloderinae</taxon>
        <taxon>Caenorhabditis</taxon>
    </lineage>
</organism>
<dbReference type="Pfam" id="PF00646">
    <property type="entry name" value="F-box"/>
    <property type="match status" value="1"/>
</dbReference>
<proteinExistence type="predicted"/>
<dbReference type="InterPro" id="IPR042317">
    <property type="entry name" value="She-1-like"/>
</dbReference>
<dbReference type="PANTHER" id="PTHR31006">
    <property type="entry name" value="F-BOX DOMAIN-CONTAINING PROTEIN-RELATED-RELATED"/>
    <property type="match status" value="1"/>
</dbReference>
<dbReference type="InterPro" id="IPR036047">
    <property type="entry name" value="F-box-like_dom_sf"/>
</dbReference>
<evidence type="ECO:0000259" key="1">
    <source>
        <dbReference type="Pfam" id="PF00646"/>
    </source>
</evidence>
<reference evidence="3" key="1">
    <citation type="submission" date="2010-08" db="EMBL/GenBank/DDBJ databases">
        <authorList>
            <consortium name="Caenorhabditis japonica Sequencing Consortium"/>
            <person name="Wilson R.K."/>
        </authorList>
    </citation>
    <scope>NUCLEOTIDE SEQUENCE [LARGE SCALE GENOMIC DNA]</scope>
    <source>
        <strain evidence="3">DF5081</strain>
    </source>
</reference>
<dbReference type="SUPFAM" id="SSF81383">
    <property type="entry name" value="F-box domain"/>
    <property type="match status" value="1"/>
</dbReference>
<accession>A0A8R1I413</accession>
<reference evidence="2" key="2">
    <citation type="submission" date="2022-06" db="UniProtKB">
        <authorList>
            <consortium name="EnsemblMetazoa"/>
        </authorList>
    </citation>
    <scope>IDENTIFICATION</scope>
    <source>
        <strain evidence="2">DF5081</strain>
    </source>
</reference>
<protein>
    <submittedName>
        <fullName evidence="2">F-box domain-containing protein</fullName>
    </submittedName>
</protein>
<evidence type="ECO:0000313" key="3">
    <source>
        <dbReference type="Proteomes" id="UP000005237"/>
    </source>
</evidence>
<dbReference type="InterPro" id="IPR001810">
    <property type="entry name" value="F-box_dom"/>
</dbReference>
<dbReference type="PANTHER" id="PTHR31006:SF15">
    <property type="entry name" value="F-BOX DOMAIN-CONTAINING PROTEIN"/>
    <property type="match status" value="1"/>
</dbReference>
<dbReference type="EnsemblMetazoa" id="CJA21438a.1">
    <property type="protein sequence ID" value="CJA21438a.1"/>
    <property type="gene ID" value="WBGene00177010"/>
</dbReference>
<dbReference type="Proteomes" id="UP000005237">
    <property type="component" value="Unassembled WGS sequence"/>
</dbReference>
<name>A0A8R1I413_CAEJA</name>
<sequence>MLPMSEIEIESRATEWSDLPIELQSMIVELCDYSTRCRLRATSFSLKHLADTAKLFIPSVKIREKRNEVVQLTFTFSSGAEEYVLNYYSLEWGQTCIKQRGKQDVIVDEKDPGEATLDLFKRCCVQKNVTIGHLFLETCDETSWFENDNLFSLSEIIQVQKILWHRDGDSGLGCTILQRCRPELLKDIKVQEYCNFEVILFEVINVKAFKNLESLQIFGQIDAVDEDVLALNASKIHLESHIFSGKLVNELVKKWARENKKESFCLLKGGNFDELTTTGFEPIPSLEGEPISAYRMPLPDNSVIYLKRGPKAVSLEIKNQPVSDDSPMDRQRERCLRTTADCCCDPNFAPYEDGDDSEYDNYSDRDSDYENEYGYGWRRYELDESDFDEYDFSNDEEDY</sequence>
<keyword evidence="3" id="KW-1185">Reference proteome</keyword>
<dbReference type="AlphaFoldDB" id="A0A8R1I413"/>
<feature type="domain" description="F-box" evidence="1">
    <location>
        <begin position="16"/>
        <end position="56"/>
    </location>
</feature>
<evidence type="ECO:0000313" key="2">
    <source>
        <dbReference type="EnsemblMetazoa" id="CJA21438a.1"/>
    </source>
</evidence>